<dbReference type="PANTHER" id="PTHR11778">
    <property type="entry name" value="SERYL-TRNA SYNTHETASE"/>
    <property type="match status" value="1"/>
</dbReference>
<evidence type="ECO:0000313" key="4">
    <source>
        <dbReference type="Proteomes" id="UP000008311"/>
    </source>
</evidence>
<dbReference type="Pfam" id="PF02403">
    <property type="entry name" value="Seryl_tRNA_N"/>
    <property type="match status" value="1"/>
</dbReference>
<dbReference type="Gene3D" id="3.30.930.10">
    <property type="entry name" value="Bira Bifunctional Protein, Domain 2"/>
    <property type="match status" value="1"/>
</dbReference>
<keyword evidence="1" id="KW-0175">Coiled coil</keyword>
<dbReference type="InterPro" id="IPR015866">
    <property type="entry name" value="Ser-tRNA-synth_1_N"/>
</dbReference>
<gene>
    <name evidence="3" type="ORF">RCOM_0788250</name>
</gene>
<feature type="coiled-coil region" evidence="1">
    <location>
        <begin position="107"/>
        <end position="134"/>
    </location>
</feature>
<dbReference type="GO" id="GO:0005739">
    <property type="term" value="C:mitochondrion"/>
    <property type="evidence" value="ECO:0000318"/>
    <property type="project" value="GO_Central"/>
</dbReference>
<dbReference type="AlphaFoldDB" id="B9SYP5"/>
<dbReference type="Gene3D" id="1.10.287.40">
    <property type="entry name" value="Serine-tRNA synthetase, tRNA binding domain"/>
    <property type="match status" value="1"/>
</dbReference>
<feature type="domain" description="Serine-tRNA synthetase type1 N-terminal" evidence="2">
    <location>
        <begin position="79"/>
        <end position="151"/>
    </location>
</feature>
<dbReference type="STRING" id="3988.B9SYP5"/>
<accession>B9SYP5</accession>
<dbReference type="InterPro" id="IPR042103">
    <property type="entry name" value="SerRS_1_N_sf"/>
</dbReference>
<dbReference type="GO" id="GO:0005524">
    <property type="term" value="F:ATP binding"/>
    <property type="evidence" value="ECO:0007669"/>
    <property type="project" value="InterPro"/>
</dbReference>
<keyword evidence="4" id="KW-1185">Reference proteome</keyword>
<evidence type="ECO:0000256" key="1">
    <source>
        <dbReference type="SAM" id="Coils"/>
    </source>
</evidence>
<name>B9SYP5_RICCO</name>
<evidence type="ECO:0000313" key="3">
    <source>
        <dbReference type="EMBL" id="EEF31279.1"/>
    </source>
</evidence>
<dbReference type="SUPFAM" id="SSF46589">
    <property type="entry name" value="tRNA-binding arm"/>
    <property type="match status" value="1"/>
</dbReference>
<dbReference type="InterPro" id="IPR045864">
    <property type="entry name" value="aa-tRNA-synth_II/BPL/LPL"/>
</dbReference>
<keyword evidence="3" id="KW-0436">Ligase</keyword>
<dbReference type="EC" id="6.1.1.11" evidence="3"/>
<sequence>MAAIPASFSSSSSRFSFMKAVSKTLNLNPISRRFINNKVSYSKRPFFTLITRALSATAAVQEPVTTESFNSKVVKKAAIDFKWIRDNKEEVALNIKNRNSNANLELVLELYEKMLAVQKEVERLRGERNAVANKMKGKLEPLERQKLIDEEAQCIPNMTHPHVPIGVEDCLTVRKTMCSPREFSFPVKDHLQLGKELDLFDFDAAAEVSGSKFYYLKNEAVMLEMALVNWTLSEVMKRGFTPLTTPELVRASVVEKCGFQPREDNTQVYSIEGSDQCLIGTRKIPVGGIHMESILTESMLPLKYVAFSHCFRTEAGAAGTATRYLSEHYLFHIGSLSSSPVQQSGDVHSMPSRGE</sequence>
<proteinExistence type="predicted"/>
<dbReference type="SUPFAM" id="SSF55681">
    <property type="entry name" value="Class II aaRS and biotin synthetases"/>
    <property type="match status" value="1"/>
</dbReference>
<dbReference type="InterPro" id="IPR002317">
    <property type="entry name" value="Ser-tRNA-ligase_type_1"/>
</dbReference>
<reference evidence="4" key="1">
    <citation type="journal article" date="2010" name="Nat. Biotechnol.">
        <title>Draft genome sequence of the oilseed species Ricinus communis.</title>
        <authorList>
            <person name="Chan A.P."/>
            <person name="Crabtree J."/>
            <person name="Zhao Q."/>
            <person name="Lorenzi H."/>
            <person name="Orvis J."/>
            <person name="Puiu D."/>
            <person name="Melake-Berhan A."/>
            <person name="Jones K.M."/>
            <person name="Redman J."/>
            <person name="Chen G."/>
            <person name="Cahoon E.B."/>
            <person name="Gedil M."/>
            <person name="Stanke M."/>
            <person name="Haas B.J."/>
            <person name="Wortman J.R."/>
            <person name="Fraser-Liggett C.M."/>
            <person name="Ravel J."/>
            <person name="Rabinowicz P.D."/>
        </authorList>
    </citation>
    <scope>NUCLEOTIDE SEQUENCE [LARGE SCALE GENOMIC DNA]</scope>
    <source>
        <strain evidence="4">cv. Hale</strain>
    </source>
</reference>
<dbReference type="Proteomes" id="UP000008311">
    <property type="component" value="Unassembled WGS sequence"/>
</dbReference>
<dbReference type="GO" id="GO:0004828">
    <property type="term" value="F:serine-tRNA ligase activity"/>
    <property type="evidence" value="ECO:0000318"/>
    <property type="project" value="GO_Central"/>
</dbReference>
<dbReference type="GO" id="GO:0070158">
    <property type="term" value="P:mitochondrial seryl-tRNA aminoacylation"/>
    <property type="evidence" value="ECO:0000318"/>
    <property type="project" value="GO_Central"/>
</dbReference>
<organism evidence="3 4">
    <name type="scientific">Ricinus communis</name>
    <name type="common">Castor bean</name>
    <dbReference type="NCBI Taxonomy" id="3988"/>
    <lineage>
        <taxon>Eukaryota</taxon>
        <taxon>Viridiplantae</taxon>
        <taxon>Streptophyta</taxon>
        <taxon>Embryophyta</taxon>
        <taxon>Tracheophyta</taxon>
        <taxon>Spermatophyta</taxon>
        <taxon>Magnoliopsida</taxon>
        <taxon>eudicotyledons</taxon>
        <taxon>Gunneridae</taxon>
        <taxon>Pentapetalae</taxon>
        <taxon>rosids</taxon>
        <taxon>fabids</taxon>
        <taxon>Malpighiales</taxon>
        <taxon>Euphorbiaceae</taxon>
        <taxon>Acalyphoideae</taxon>
        <taxon>Acalypheae</taxon>
        <taxon>Ricinus</taxon>
    </lineage>
</organism>
<dbReference type="InParanoid" id="B9SYP5"/>
<evidence type="ECO:0000259" key="2">
    <source>
        <dbReference type="Pfam" id="PF02403"/>
    </source>
</evidence>
<protein>
    <submittedName>
        <fullName evidence="3">Seryl-tRNA synthetase, putative</fullName>
        <ecNumber evidence="3">6.1.1.11</ecNumber>
    </submittedName>
</protein>
<dbReference type="EMBL" id="EQ974255">
    <property type="protein sequence ID" value="EEF31279.1"/>
    <property type="molecule type" value="Genomic_DNA"/>
</dbReference>
<dbReference type="GO" id="GO:0000049">
    <property type="term" value="F:tRNA binding"/>
    <property type="evidence" value="ECO:0000318"/>
    <property type="project" value="GO_Central"/>
</dbReference>
<dbReference type="InterPro" id="IPR010978">
    <property type="entry name" value="tRNA-bd_arm"/>
</dbReference>
<dbReference type="eggNOG" id="KOG2509">
    <property type="taxonomic scope" value="Eukaryota"/>
</dbReference>